<dbReference type="GO" id="GO:0004497">
    <property type="term" value="F:monooxygenase activity"/>
    <property type="evidence" value="ECO:0007669"/>
    <property type="project" value="UniProtKB-KW"/>
</dbReference>
<dbReference type="PANTHER" id="PTHR13789">
    <property type="entry name" value="MONOOXYGENASE"/>
    <property type="match status" value="1"/>
</dbReference>
<evidence type="ECO:0000313" key="8">
    <source>
        <dbReference type="Proteomes" id="UP000654913"/>
    </source>
</evidence>
<dbReference type="InterPro" id="IPR050493">
    <property type="entry name" value="FAD-dep_Monooxygenase_BioMet"/>
</dbReference>
<accession>A0A7R7XD82</accession>
<evidence type="ECO:0000256" key="1">
    <source>
        <dbReference type="ARBA" id="ARBA00007992"/>
    </source>
</evidence>
<dbReference type="GeneID" id="64969165"/>
<comment type="similarity">
    <text evidence="1">Belongs to the paxM FAD-dependent monooxygenase family.</text>
</comment>
<keyword evidence="3" id="KW-0274">FAD</keyword>
<reference evidence="7" key="2">
    <citation type="submission" date="2021-02" db="EMBL/GenBank/DDBJ databases">
        <title>Aspergillus puulaauensis MK2 genome sequence.</title>
        <authorList>
            <person name="Futagami T."/>
            <person name="Mori K."/>
            <person name="Kadooka C."/>
            <person name="Tanaka T."/>
        </authorList>
    </citation>
    <scope>NUCLEOTIDE SEQUENCE</scope>
    <source>
        <strain evidence="7">MK2</strain>
    </source>
</reference>
<evidence type="ECO:0000313" key="7">
    <source>
        <dbReference type="EMBL" id="BCS19160.1"/>
    </source>
</evidence>
<dbReference type="GO" id="GO:0071949">
    <property type="term" value="F:FAD binding"/>
    <property type="evidence" value="ECO:0007669"/>
    <property type="project" value="InterPro"/>
</dbReference>
<dbReference type="PANTHER" id="PTHR13789:SF309">
    <property type="entry name" value="PUTATIVE (AFU_ORTHOLOGUE AFUA_6G14510)-RELATED"/>
    <property type="match status" value="1"/>
</dbReference>
<dbReference type="EMBL" id="AP024443">
    <property type="protein sequence ID" value="BCS19160.1"/>
    <property type="molecule type" value="Genomic_DNA"/>
</dbReference>
<organism evidence="7 8">
    <name type="scientific">Aspergillus puulaauensis</name>
    <dbReference type="NCBI Taxonomy" id="1220207"/>
    <lineage>
        <taxon>Eukaryota</taxon>
        <taxon>Fungi</taxon>
        <taxon>Dikarya</taxon>
        <taxon>Ascomycota</taxon>
        <taxon>Pezizomycotina</taxon>
        <taxon>Eurotiomycetes</taxon>
        <taxon>Eurotiomycetidae</taxon>
        <taxon>Eurotiales</taxon>
        <taxon>Aspergillaceae</taxon>
        <taxon>Aspergillus</taxon>
    </lineage>
</organism>
<dbReference type="OrthoDB" id="16820at2759"/>
<dbReference type="AlphaFoldDB" id="A0A7R7XD82"/>
<dbReference type="Pfam" id="PF01494">
    <property type="entry name" value="FAD_binding_3"/>
    <property type="match status" value="1"/>
</dbReference>
<name>A0A7R7XD82_9EURO</name>
<evidence type="ECO:0000259" key="6">
    <source>
        <dbReference type="Pfam" id="PF01494"/>
    </source>
</evidence>
<reference evidence="7" key="1">
    <citation type="submission" date="2021-01" db="EMBL/GenBank/DDBJ databases">
        <authorList>
            <consortium name="Aspergillus puulaauensis MK2 genome sequencing consortium"/>
            <person name="Kazuki M."/>
            <person name="Futagami T."/>
        </authorList>
    </citation>
    <scope>NUCLEOTIDE SEQUENCE</scope>
    <source>
        <strain evidence="7">MK2</strain>
    </source>
</reference>
<protein>
    <recommendedName>
        <fullName evidence="6">FAD-binding domain-containing protein</fullName>
    </recommendedName>
</protein>
<gene>
    <name evidence="7" type="ORF">APUU_11988S</name>
</gene>
<evidence type="ECO:0000256" key="5">
    <source>
        <dbReference type="ARBA" id="ARBA00023033"/>
    </source>
</evidence>
<dbReference type="Proteomes" id="UP000654913">
    <property type="component" value="Chromosome 1"/>
</dbReference>
<feature type="domain" description="FAD-binding" evidence="6">
    <location>
        <begin position="154"/>
        <end position="388"/>
    </location>
</feature>
<dbReference type="KEGG" id="apuu:APUU_11988S"/>
<proteinExistence type="inferred from homology"/>
<evidence type="ECO:0000256" key="4">
    <source>
        <dbReference type="ARBA" id="ARBA00023002"/>
    </source>
</evidence>
<dbReference type="InterPro" id="IPR036188">
    <property type="entry name" value="FAD/NAD-bd_sf"/>
</dbReference>
<dbReference type="SUPFAM" id="SSF51905">
    <property type="entry name" value="FAD/NAD(P)-binding domain"/>
    <property type="match status" value="1"/>
</dbReference>
<keyword evidence="4" id="KW-0560">Oxidoreductase</keyword>
<evidence type="ECO:0000256" key="2">
    <source>
        <dbReference type="ARBA" id="ARBA00022630"/>
    </source>
</evidence>
<keyword evidence="2" id="KW-0285">Flavoprotein</keyword>
<dbReference type="PRINTS" id="PR00420">
    <property type="entry name" value="RNGMNOXGNASE"/>
</dbReference>
<sequence length="471" mass="51504">MKIIIIGAGISGCTAYLQLRKHLPHPRGPAPAAQHEITIYEAYDTNIDTTHEGRDGDTHSSTLVVGGGLGIFPNGLNVLKRLDGNILRDIVRGGYAIAHQNLRTKNGSLLVRMETMADADPEMDGKQMHLLGVSRHWLWKNLRLRIPGCDIETRRVASVAANENGRNRVHFADGSEPVEADLVIGADGVKGVTKLALFPGKEGDYAPEYQGLVGVGGFISTEEVKGLVEKGSMNLLFSGSGFFGYFFSSSAASAPDRESVYGVSEPGESLGWWSTYSVDECPDPKTLDMEAVADQLRERHGDWKDPVIQKIISSLHVKSMYPTWTSPQLPTWEKDGVVLVGDAAHALPSTSGQGSSQALEDIEAFTILLGNALREVDQESSADTAEYKSAITSAAKQYIEIRRPRVQSILEGAQRMQSTKRDMGWIAECAMYCAMWIAGCFPKMMSGPVKRVINYNISEEAKAFIEQRKKT</sequence>
<keyword evidence="8" id="KW-1185">Reference proteome</keyword>
<keyword evidence="5" id="KW-0503">Monooxygenase</keyword>
<evidence type="ECO:0000256" key="3">
    <source>
        <dbReference type="ARBA" id="ARBA00022827"/>
    </source>
</evidence>
<dbReference type="Gene3D" id="3.50.50.60">
    <property type="entry name" value="FAD/NAD(P)-binding domain"/>
    <property type="match status" value="1"/>
</dbReference>
<dbReference type="InterPro" id="IPR002938">
    <property type="entry name" value="FAD-bd"/>
</dbReference>
<dbReference type="RefSeq" id="XP_041551354.1">
    <property type="nucleotide sequence ID" value="XM_041698138.1"/>
</dbReference>